<keyword evidence="6" id="KW-0472">Membrane</keyword>
<dbReference type="OrthoDB" id="9806575at2"/>
<protein>
    <submittedName>
        <fullName evidence="7">Monovalent cation/H+ antiporter subunit G</fullName>
    </submittedName>
</protein>
<feature type="transmembrane region" description="Helical" evidence="6">
    <location>
        <begin position="41"/>
        <end position="61"/>
    </location>
</feature>
<dbReference type="Pfam" id="PF03334">
    <property type="entry name" value="PhaG_MnhG_YufB"/>
    <property type="match status" value="1"/>
</dbReference>
<evidence type="ECO:0000256" key="1">
    <source>
        <dbReference type="ARBA" id="ARBA00004651"/>
    </source>
</evidence>
<dbReference type="EMBL" id="AMSQ01000008">
    <property type="protein sequence ID" value="EKU48038.1"/>
    <property type="molecule type" value="Genomic_DNA"/>
</dbReference>
<dbReference type="PANTHER" id="PTHR34703:SF1">
    <property type="entry name" value="ANTIPORTER SUBUNIT MNHG2-RELATED"/>
    <property type="match status" value="1"/>
</dbReference>
<evidence type="ECO:0000313" key="8">
    <source>
        <dbReference type="Proteomes" id="UP000009885"/>
    </source>
</evidence>
<comment type="similarity">
    <text evidence="2">Belongs to the CPA3 antiporters (TC 2.A.63) subunit G family.</text>
</comment>
<proteinExistence type="inferred from homology"/>
<evidence type="ECO:0000256" key="2">
    <source>
        <dbReference type="ARBA" id="ARBA00008404"/>
    </source>
</evidence>
<dbReference type="PATRIC" id="fig|1229783.3.peg.1264"/>
<dbReference type="InterPro" id="IPR005133">
    <property type="entry name" value="PhaG_MnhG_YufB"/>
</dbReference>
<dbReference type="GO" id="GO:0005886">
    <property type="term" value="C:plasma membrane"/>
    <property type="evidence" value="ECO:0007669"/>
    <property type="project" value="UniProtKB-SubCell"/>
</dbReference>
<dbReference type="NCBIfam" id="NF009314">
    <property type="entry name" value="PRK12674.1-2"/>
    <property type="match status" value="1"/>
</dbReference>
<evidence type="ECO:0000256" key="6">
    <source>
        <dbReference type="SAM" id="Phobius"/>
    </source>
</evidence>
<keyword evidence="8" id="KW-1185">Reference proteome</keyword>
<accession>K9AL06</accession>
<dbReference type="NCBIfam" id="TIGR01300">
    <property type="entry name" value="CPA3_mnhG_phaG"/>
    <property type="match status" value="1"/>
</dbReference>
<keyword evidence="3" id="KW-0813">Transport</keyword>
<keyword evidence="5 6" id="KW-1133">Transmembrane helix</keyword>
<gene>
    <name evidence="7" type="ORF">C273_06248</name>
</gene>
<dbReference type="NCBIfam" id="NF009237">
    <property type="entry name" value="PRK12587.1"/>
    <property type="match status" value="1"/>
</dbReference>
<dbReference type="eggNOG" id="COG1320">
    <property type="taxonomic scope" value="Bacteria"/>
</dbReference>
<feature type="transmembrane region" description="Helical" evidence="6">
    <location>
        <begin position="67"/>
        <end position="90"/>
    </location>
</feature>
<dbReference type="Proteomes" id="UP000009885">
    <property type="component" value="Unassembled WGS sequence"/>
</dbReference>
<feature type="transmembrane region" description="Helical" evidence="6">
    <location>
        <begin position="6"/>
        <end position="29"/>
    </location>
</feature>
<dbReference type="PANTHER" id="PTHR34703">
    <property type="entry name" value="ANTIPORTER SUBUNIT MNHG2-RELATED"/>
    <property type="match status" value="1"/>
</dbReference>
<evidence type="ECO:0000256" key="3">
    <source>
        <dbReference type="ARBA" id="ARBA00022449"/>
    </source>
</evidence>
<comment type="subcellular location">
    <subcellularLocation>
        <location evidence="1">Cell membrane</location>
        <topology evidence="1">Multi-pass membrane protein</topology>
    </subcellularLocation>
</comment>
<dbReference type="STRING" id="1229783.C273_06248"/>
<dbReference type="GO" id="GO:0015385">
    <property type="term" value="F:sodium:proton antiporter activity"/>
    <property type="evidence" value="ECO:0007669"/>
    <property type="project" value="TreeGrafter"/>
</dbReference>
<keyword evidence="3" id="KW-0050">Antiport</keyword>
<dbReference type="RefSeq" id="WP_009383453.1">
    <property type="nucleotide sequence ID" value="NZ_AMSQ01000008.1"/>
</dbReference>
<reference evidence="7 8" key="1">
    <citation type="journal article" date="2013" name="Genome Announc.">
        <title>Genome Sequence of Staphylococcus massiliensis Strain S46, Isolated from the Surface of Healthy Human Skin.</title>
        <authorList>
            <person name="Srivastav R."/>
            <person name="Singh A."/>
            <person name="Jangir P.K."/>
            <person name="Kumari C."/>
            <person name="Muduli S."/>
            <person name="Sharma R."/>
        </authorList>
    </citation>
    <scope>NUCLEOTIDE SEQUENCE [LARGE SCALE GENOMIC DNA]</scope>
    <source>
        <strain evidence="7 8">S46</strain>
    </source>
</reference>
<keyword evidence="4 6" id="KW-0812">Transmembrane</keyword>
<comment type="caution">
    <text evidence="7">The sequence shown here is derived from an EMBL/GenBank/DDBJ whole genome shotgun (WGS) entry which is preliminary data.</text>
</comment>
<evidence type="ECO:0000256" key="5">
    <source>
        <dbReference type="ARBA" id="ARBA00022989"/>
    </source>
</evidence>
<name>K9AL06_9STAP</name>
<evidence type="ECO:0000256" key="4">
    <source>
        <dbReference type="ARBA" id="ARBA00022692"/>
    </source>
</evidence>
<evidence type="ECO:0000313" key="7">
    <source>
        <dbReference type="EMBL" id="EKU48038.1"/>
    </source>
</evidence>
<dbReference type="AlphaFoldDB" id="K9AL06"/>
<sequence length="113" mass="12314">MIATIVISIVIILVILGSLFSAFSAIGLLRLPDVYSRSHAAGKASTLGSMLLLLGVFLFFIGEEGYVNFQILIGLFFVFITGPLSSHLVMKAAYNLGTPYTKRTKLDEIKDKD</sequence>
<organism evidence="7 8">
    <name type="scientific">Staphylococcus massiliensis S46</name>
    <dbReference type="NCBI Taxonomy" id="1229783"/>
    <lineage>
        <taxon>Bacteria</taxon>
        <taxon>Bacillati</taxon>
        <taxon>Bacillota</taxon>
        <taxon>Bacilli</taxon>
        <taxon>Bacillales</taxon>
        <taxon>Staphylococcaceae</taxon>
        <taxon>Staphylococcus</taxon>
    </lineage>
</organism>